<dbReference type="RefSeq" id="XP_007376406.1">
    <property type="nucleotide sequence ID" value="XM_007376344.1"/>
</dbReference>
<dbReference type="GeneID" id="18871011"/>
<reference evidence="2 3" key="1">
    <citation type="journal article" date="2011" name="Proc. Natl. Acad. Sci. U.S.A.">
        <title>Comparative genomics of xylose-fermenting fungi for enhanced biofuel production.</title>
        <authorList>
            <person name="Wohlbach D.J."/>
            <person name="Kuo A."/>
            <person name="Sato T.K."/>
            <person name="Potts K.M."/>
            <person name="Salamov A.A."/>
            <person name="LaButti K.M."/>
            <person name="Sun H."/>
            <person name="Clum A."/>
            <person name="Pangilinan J.L."/>
            <person name="Lindquist E.A."/>
            <person name="Lucas S."/>
            <person name="Lapidus A."/>
            <person name="Jin M."/>
            <person name="Gunawan C."/>
            <person name="Balan V."/>
            <person name="Dale B.E."/>
            <person name="Jeffries T.W."/>
            <person name="Zinkel R."/>
            <person name="Barry K.W."/>
            <person name="Grigoriev I.V."/>
            <person name="Gasch A.P."/>
        </authorList>
    </citation>
    <scope>NUCLEOTIDE SEQUENCE [LARGE SCALE GENOMIC DNA]</scope>
    <source>
        <strain evidence="3">NRRL Y-27907 / 11-Y1</strain>
    </source>
</reference>
<evidence type="ECO:0000259" key="1">
    <source>
        <dbReference type="Pfam" id="PF10441"/>
    </source>
</evidence>
<dbReference type="Proteomes" id="UP000000709">
    <property type="component" value="Unassembled WGS sequence"/>
</dbReference>
<dbReference type="PANTHER" id="PTHR15682">
    <property type="entry name" value="UNHEALTHY RIBOSOME BIOGENESIS PROTEIN 2 HOMOLOG"/>
    <property type="match status" value="1"/>
</dbReference>
<dbReference type="PANTHER" id="PTHR15682:SF2">
    <property type="entry name" value="UNHEALTHY RIBOSOME BIOGENESIS PROTEIN 2 HOMOLOG"/>
    <property type="match status" value="1"/>
</dbReference>
<evidence type="ECO:0000313" key="2">
    <source>
        <dbReference type="EMBL" id="EGW31628.1"/>
    </source>
</evidence>
<dbReference type="EMBL" id="GL996503">
    <property type="protein sequence ID" value="EGW31628.1"/>
    <property type="molecule type" value="Genomic_DNA"/>
</dbReference>
<keyword evidence="3" id="KW-1185">Reference proteome</keyword>
<dbReference type="InParanoid" id="G3AQT1"/>
<dbReference type="OrthoDB" id="160374at2759"/>
<dbReference type="InterPro" id="IPR018849">
    <property type="entry name" value="Urb2/Npa2_C"/>
</dbReference>
<sequence length="1082" mass="125387">MSEILSAEKATKFLRSKESVVQIIETANKILDGKLDIYLPQKEIFILTLLVDRLNDRSQFNNWKYEPCVWELLTKVWYRCKEQRNQLIQKFRIIEAVCNILDKGNEKAIQSALAGLELIYREAYVEIDENSTYMLLKSFVQAAPEKSSELLLNWNDLIRDIYNRISLKSTREISKKTYSKFFQDCVPSILSYLTTPNASDIFQDILKQEMFNEDLIEYLNSNIEILLKKDTDIPSIALLYKLVVEQLASKHMDICQQIYTIITSNKKYSTLSESLLSELASSQKTLTHEFALSVYGNEVDGKMFRDINWNMVKYLFTLDNDLAVEKSSFVLEGYSSKMNIEIFEVGKAIVTAYVNNRELIEFITVVWPQAIESDKVWKSNEFVNFVSTTISTFTSKQLLYVIEQGFKLDKQYQESVFTALTTGLITCTFQMIESVKEKFIENSQFFNSSDFWHVRFNLLCLYGKEYKVSNKIMKTVNEKYYFFTLFRFLELGVVQAIGEDDQKAFLKFLKSNSDLATTVLKRWLVILNNFFDQQFLVKLLELLFTKVKVSELNQTFFEQRKLTSALFKLIMKDLQGNMSYLDSIPIHCISRTTKKDLMNQLFHLYIKRNESTLDFIKYLLSQPSYQSELELKFENLIKLVESRSTTSFAIARIIWSNHIQQIKDNEDYVINAIKLMTKYLKKAKTAISGESELCLIILSAKVPEELESQFNNFKQVFIETCLSNLDKSDDEATVNWNLRALITVSDEVDYSKIFPKLQKVAADVKTNEMKSILFKLICHTISIDLNHAIYVLSLFTALHSEGVGNLDMELFFNRLSSDKEVYSEVLDYFVNSLDEVNESYVIIACHFFSNIDKENYSSVSIAKCMTLFIQAIKQKNNSIPLVLETLRTALVDHAWIFNQYLLEKTLVIIAYLAHSATGPDIYILTTQVTSHILLYHRFKLSTRHHILLHIATELLRPFCQDSPIASSRDAAASYSRLLGNLCEPTQRATVADSTKLTTTANLFKRALRKHLPVLMVNYIYFNLKFHFTKQVNDELVTGIYSIFDVLSQSELTLVNASLDNPGKSFYKTLYNDYKEYGKWKDQ</sequence>
<dbReference type="GO" id="GO:0042254">
    <property type="term" value="P:ribosome biogenesis"/>
    <property type="evidence" value="ECO:0007669"/>
    <property type="project" value="TreeGrafter"/>
</dbReference>
<organism evidence="3">
    <name type="scientific">Spathaspora passalidarum (strain NRRL Y-27907 / 11-Y1)</name>
    <dbReference type="NCBI Taxonomy" id="619300"/>
    <lineage>
        <taxon>Eukaryota</taxon>
        <taxon>Fungi</taxon>
        <taxon>Dikarya</taxon>
        <taxon>Ascomycota</taxon>
        <taxon>Saccharomycotina</taxon>
        <taxon>Pichiomycetes</taxon>
        <taxon>Debaryomycetaceae</taxon>
        <taxon>Spathaspora</taxon>
    </lineage>
</organism>
<dbReference type="HOGENOM" id="CLU_008472_0_0_1"/>
<name>G3AQT1_SPAPN</name>
<dbReference type="Pfam" id="PF10441">
    <property type="entry name" value="Urb2"/>
    <property type="match status" value="1"/>
</dbReference>
<feature type="domain" description="Nucleolar 27S pre-rRNA processing Urb2/Npa2 C-terminal" evidence="1">
    <location>
        <begin position="882"/>
        <end position="1082"/>
    </location>
</feature>
<dbReference type="KEGG" id="spaa:SPAPADRAFT_155063"/>
<protein>
    <recommendedName>
        <fullName evidence="1">Nucleolar 27S pre-rRNA processing Urb2/Npa2 C-terminal domain-containing protein</fullName>
    </recommendedName>
</protein>
<gene>
    <name evidence="2" type="ORF">SPAPADRAFT_155063</name>
</gene>
<dbReference type="eggNOG" id="ENOG502QTEB">
    <property type="taxonomic scope" value="Eukaryota"/>
</dbReference>
<evidence type="ECO:0000313" key="3">
    <source>
        <dbReference type="Proteomes" id="UP000000709"/>
    </source>
</evidence>
<dbReference type="GO" id="GO:0005730">
    <property type="term" value="C:nucleolus"/>
    <property type="evidence" value="ECO:0007669"/>
    <property type="project" value="TreeGrafter"/>
</dbReference>
<dbReference type="OMA" id="CHVNARE"/>
<dbReference type="AlphaFoldDB" id="G3AQT1"/>
<dbReference type="STRING" id="619300.G3AQT1"/>
<dbReference type="FunCoup" id="G3AQT1">
    <property type="interactions" value="161"/>
</dbReference>
<accession>G3AQT1</accession>
<dbReference type="InterPro" id="IPR052609">
    <property type="entry name" value="Ribosome_Biogenesis_Reg"/>
</dbReference>
<proteinExistence type="predicted"/>